<gene>
    <name evidence="6" type="ORF">Ga0061067_103129</name>
</gene>
<evidence type="ECO:0000313" key="7">
    <source>
        <dbReference type="Proteomes" id="UP000183900"/>
    </source>
</evidence>
<dbReference type="AlphaFoldDB" id="A0A0K6HTQ6"/>
<dbReference type="PANTHER" id="PTHR35814">
    <property type="match status" value="1"/>
</dbReference>
<protein>
    <submittedName>
        <fullName evidence="6">Uncharacterized membrane protein YecN, MAPEG domain</fullName>
    </submittedName>
</protein>
<feature type="transmembrane region" description="Helical" evidence="5">
    <location>
        <begin position="61"/>
        <end position="91"/>
    </location>
</feature>
<evidence type="ECO:0000313" key="6">
    <source>
        <dbReference type="EMBL" id="CUA94310.1"/>
    </source>
</evidence>
<keyword evidence="4 5" id="KW-0472">Membrane</keyword>
<evidence type="ECO:0000256" key="5">
    <source>
        <dbReference type="SAM" id="Phobius"/>
    </source>
</evidence>
<dbReference type="PANTHER" id="PTHR35814:SF1">
    <property type="entry name" value="GLUTATHIONE S-TRANSFERASE-RELATED"/>
    <property type="match status" value="1"/>
</dbReference>
<feature type="transmembrane region" description="Helical" evidence="5">
    <location>
        <begin position="111"/>
        <end position="133"/>
    </location>
</feature>
<dbReference type="RefSeq" id="WP_055454963.1">
    <property type="nucleotide sequence ID" value="NZ_CYHE01000003.1"/>
</dbReference>
<reference evidence="7" key="1">
    <citation type="submission" date="2015-08" db="EMBL/GenBank/DDBJ databases">
        <authorList>
            <person name="Varghese N."/>
        </authorList>
    </citation>
    <scope>NUCLEOTIDE SEQUENCE [LARGE SCALE GENOMIC DNA]</scope>
    <source>
        <strain evidence="7">DSM 23407</strain>
    </source>
</reference>
<dbReference type="Pfam" id="PF01124">
    <property type="entry name" value="MAPEG"/>
    <property type="match status" value="1"/>
</dbReference>
<evidence type="ECO:0000256" key="3">
    <source>
        <dbReference type="ARBA" id="ARBA00022989"/>
    </source>
</evidence>
<dbReference type="OrthoDB" id="7619858at2"/>
<keyword evidence="7" id="KW-1185">Reference proteome</keyword>
<organism evidence="6 7">
    <name type="scientific">Pannonibacter indicus</name>
    <dbReference type="NCBI Taxonomy" id="466044"/>
    <lineage>
        <taxon>Bacteria</taxon>
        <taxon>Pseudomonadati</taxon>
        <taxon>Pseudomonadota</taxon>
        <taxon>Alphaproteobacteria</taxon>
        <taxon>Hyphomicrobiales</taxon>
        <taxon>Stappiaceae</taxon>
        <taxon>Pannonibacter</taxon>
    </lineage>
</organism>
<keyword evidence="2 5" id="KW-0812">Transmembrane</keyword>
<dbReference type="SUPFAM" id="SSF161084">
    <property type="entry name" value="MAPEG domain-like"/>
    <property type="match status" value="1"/>
</dbReference>
<feature type="transmembrane region" description="Helical" evidence="5">
    <location>
        <begin position="6"/>
        <end position="25"/>
    </location>
</feature>
<proteinExistence type="predicted"/>
<evidence type="ECO:0000256" key="2">
    <source>
        <dbReference type="ARBA" id="ARBA00022692"/>
    </source>
</evidence>
<dbReference type="InterPro" id="IPR001129">
    <property type="entry name" value="Membr-assoc_MAPEG"/>
</dbReference>
<name>A0A0K6HTQ6_9HYPH</name>
<keyword evidence="3 5" id="KW-1133">Transmembrane helix</keyword>
<dbReference type="EMBL" id="CYHE01000003">
    <property type="protein sequence ID" value="CUA94310.1"/>
    <property type="molecule type" value="Genomic_DNA"/>
</dbReference>
<dbReference type="Proteomes" id="UP000183900">
    <property type="component" value="Unassembled WGS sequence"/>
</dbReference>
<dbReference type="GO" id="GO:0016020">
    <property type="term" value="C:membrane"/>
    <property type="evidence" value="ECO:0007669"/>
    <property type="project" value="UniProtKB-SubCell"/>
</dbReference>
<sequence length="134" mass="14566">MQQTALLLSATPIYAGILGLVYLFLSFRVVSRRKSLQQALGDGGDKELLRRQRVHGNFAEYVPLVLILILMCELQGAPLLLVHALGLAFTIGRISHAYGVSQPKEPLVFRMSGMMLTFATLTISAVTGIVLAVV</sequence>
<comment type="subcellular location">
    <subcellularLocation>
        <location evidence="1">Membrane</location>
    </subcellularLocation>
</comment>
<evidence type="ECO:0000256" key="4">
    <source>
        <dbReference type="ARBA" id="ARBA00023136"/>
    </source>
</evidence>
<evidence type="ECO:0000256" key="1">
    <source>
        <dbReference type="ARBA" id="ARBA00004370"/>
    </source>
</evidence>
<accession>A0A0K6HTQ6</accession>
<dbReference type="InterPro" id="IPR023352">
    <property type="entry name" value="MAPEG-like_dom_sf"/>
</dbReference>
<dbReference type="Gene3D" id="1.20.120.550">
    <property type="entry name" value="Membrane associated eicosanoid/glutathione metabolism-like domain"/>
    <property type="match status" value="1"/>
</dbReference>